<evidence type="ECO:0000313" key="3">
    <source>
        <dbReference type="Proteomes" id="UP000031594"/>
    </source>
</evidence>
<dbReference type="AlphaFoldDB" id="A0A0C1RU85"/>
<accession>A0A0C1RU85</accession>
<dbReference type="Proteomes" id="UP000031594">
    <property type="component" value="Unassembled WGS sequence"/>
</dbReference>
<reference evidence="1 3" key="1">
    <citation type="submission" date="2014-08" db="EMBL/GenBank/DDBJ databases">
        <title>Methylacidiphilum kamchatkense strain Kam1 draft genome sequence.</title>
        <authorList>
            <person name="Birkeland N.-K."/>
            <person name="Erikstad H.A."/>
        </authorList>
    </citation>
    <scope>NUCLEOTIDE SEQUENCE [LARGE SCALE GENOMIC DNA]</scope>
    <source>
        <strain evidence="1 3">Kam1</strain>
    </source>
</reference>
<sequence length="128" mass="15377">MIRRSGYIGVFLQPFTKEEIEKFVAHWLERFERVEQVIPGQGNYTSTMVIEKLDDIFYEEHPQFRIIQGDEFAWVYLSHNRQIIETTGFFSDHIPLSLEVLLELPNLIEVVEETNEKRLKELEEEHYF</sequence>
<proteinExistence type="predicted"/>
<protein>
    <submittedName>
        <fullName evidence="2">Uncharacterized protein</fullName>
    </submittedName>
</protein>
<dbReference type="Proteomes" id="UP000315925">
    <property type="component" value="Chromosome"/>
</dbReference>
<dbReference type="EMBL" id="CP037899">
    <property type="protein sequence ID" value="QDQ41266.1"/>
    <property type="molecule type" value="Genomic_DNA"/>
</dbReference>
<name>A0A0C1RU85_9BACT</name>
<evidence type="ECO:0000313" key="4">
    <source>
        <dbReference type="Proteomes" id="UP000315925"/>
    </source>
</evidence>
<reference evidence="2" key="2">
    <citation type="journal article" date="2019" name="BMC Genomics">
        <title>Complete genome sequence analysis of the thermoacidophilic verrucomicrobial methanotroph 'Candidatus Methylacidiphilum kamchatkense' strain Kam1 and comparison with its closest relatives.</title>
        <authorList>
            <person name="Kruse T."/>
            <person name="Ratnadevi C.M."/>
            <person name="Erikstad H.A."/>
            <person name="Birkeland N.K."/>
        </authorList>
    </citation>
    <scope>NUCLEOTIDE SEQUENCE</scope>
    <source>
        <strain evidence="2">Kam1</strain>
    </source>
</reference>
<gene>
    <name evidence="1" type="ORF">A946_06665</name>
    <name evidence="2" type="ORF">kam1_3</name>
</gene>
<dbReference type="EMBL" id="JQNX01000004">
    <property type="protein sequence ID" value="KIE58556.1"/>
    <property type="molecule type" value="Genomic_DNA"/>
</dbReference>
<dbReference type="OrthoDB" id="194089at2"/>
<evidence type="ECO:0000313" key="2">
    <source>
        <dbReference type="EMBL" id="QDQ41266.1"/>
    </source>
</evidence>
<organism evidence="2 4">
    <name type="scientific">Methylacidiphilum kamchatkense Kam1</name>
    <dbReference type="NCBI Taxonomy" id="1202785"/>
    <lineage>
        <taxon>Bacteria</taxon>
        <taxon>Pseudomonadati</taxon>
        <taxon>Verrucomicrobiota</taxon>
        <taxon>Methylacidiphilae</taxon>
        <taxon>Methylacidiphilales</taxon>
        <taxon>Methylacidiphilaceae</taxon>
        <taxon>Methylacidiphilum (ex Ratnadevi et al. 2023)</taxon>
    </lineage>
</organism>
<keyword evidence="3" id="KW-1185">Reference proteome</keyword>
<dbReference type="RefSeq" id="WP_039721514.1">
    <property type="nucleotide sequence ID" value="NZ_CP037899.1"/>
</dbReference>
<evidence type="ECO:0000313" key="1">
    <source>
        <dbReference type="EMBL" id="KIE58556.1"/>
    </source>
</evidence>
<reference evidence="4" key="3">
    <citation type="submission" date="2019-03" db="EMBL/GenBank/DDBJ databases">
        <title>Complete genome of Methylacidiphilum kamchatkense Kam1.</title>
        <authorList>
            <person name="Kruse T."/>
            <person name="Murarilal Ratnadevi C."/>
            <person name="Erikstad H.-A."/>
            <person name="Birkeland N.-K."/>
        </authorList>
    </citation>
    <scope>NUCLEOTIDE SEQUENCE [LARGE SCALE GENOMIC DNA]</scope>
    <source>
        <strain evidence="4">kam1</strain>
    </source>
</reference>
<dbReference type="KEGG" id="mkc:kam1_3"/>